<dbReference type="STRING" id="485917.Phep_0257"/>
<feature type="compositionally biased region" description="Basic residues" evidence="1">
    <location>
        <begin position="577"/>
        <end position="588"/>
    </location>
</feature>
<evidence type="ECO:0000313" key="3">
    <source>
        <dbReference type="EMBL" id="ACU02483.1"/>
    </source>
</evidence>
<evidence type="ECO:0000256" key="2">
    <source>
        <dbReference type="SAM" id="Phobius"/>
    </source>
</evidence>
<dbReference type="RefSeq" id="WP_012780436.1">
    <property type="nucleotide sequence ID" value="NC_013061.1"/>
</dbReference>
<dbReference type="eggNOG" id="ENOG502Z80K">
    <property type="taxonomic scope" value="Bacteria"/>
</dbReference>
<dbReference type="OrthoDB" id="814802at2"/>
<dbReference type="AlphaFoldDB" id="C6XZ01"/>
<evidence type="ECO:0000256" key="1">
    <source>
        <dbReference type="SAM" id="MobiDB-lite"/>
    </source>
</evidence>
<evidence type="ECO:0008006" key="5">
    <source>
        <dbReference type="Google" id="ProtNLM"/>
    </source>
</evidence>
<keyword evidence="4" id="KW-1185">Reference proteome</keyword>
<dbReference type="HOGENOM" id="CLU_027065_0_0_10"/>
<organism evidence="3 4">
    <name type="scientific">Pedobacter heparinus (strain ATCC 13125 / DSM 2366 / CIP 104194 / JCM 7457 / NBRC 12017 / NCIMB 9290 / NRRL B-14731 / HIM 762-3)</name>
    <dbReference type="NCBI Taxonomy" id="485917"/>
    <lineage>
        <taxon>Bacteria</taxon>
        <taxon>Pseudomonadati</taxon>
        <taxon>Bacteroidota</taxon>
        <taxon>Sphingobacteriia</taxon>
        <taxon>Sphingobacteriales</taxon>
        <taxon>Sphingobacteriaceae</taxon>
        <taxon>Pedobacter</taxon>
    </lineage>
</organism>
<evidence type="ECO:0000313" key="4">
    <source>
        <dbReference type="Proteomes" id="UP000000852"/>
    </source>
</evidence>
<accession>C6XZ01</accession>
<name>C6XZ01_PEDHD</name>
<feature type="region of interest" description="Disordered" evidence="1">
    <location>
        <begin position="568"/>
        <end position="588"/>
    </location>
</feature>
<protein>
    <recommendedName>
        <fullName evidence="5">DUF748 domain-containing protein</fullName>
    </recommendedName>
</protein>
<sequence>MTDHKSGKNKVWKWIAGILAVLIIAGTGTALYLNAKWKPILSQKLKDAVFNRSYKLYKLDFNDISFNLLTGSAALHEVSLSPDTAVYRQLKALGLAPANIFQVKLKKLQLNRIALLTAYFKRKIEMNAVILEKPSINMIHYQVKKRPELEKEAPTLYEMISNRVRSVDVKAIRIIDADFDYINGESSKKMHSVKHLSIQVKHFLLDSLSQFDTTRYCYAKDIGFELTGYRALSKDKMYTMKVDTVKGSTADQSISVTGFQMIPMYTDLQFSRKYTYGKDRYDLKFNKISLEGVDLVRLNTEGSIRAKSLKIGPAKVNIFVNREMPPPPGLDKVRNFPHMALKRLSVPASIDTVQLTNIDVAYTEYNPISQKRGTVYFQNLAGNIRNLTNDSLQLVKNNHAIANLEALVMKISKIAVQIDFNLTDKNAAFHYKGNVGPMDMKVLNPMAKDMGLVEIESGQMQSAAFDIYANAKGSSGKVNFLYKDLKIKLLKEGEDGEPAKKKGLLSFLANSLLIKNDNPSKGEAPRTAKVTFQRTPAASFFNLMWKSFFIGMREIVGIGAVPVKTPEQAMEKVKDKKKERREKKAKRN</sequence>
<reference evidence="3 4" key="1">
    <citation type="journal article" date="2009" name="Stand. Genomic Sci.">
        <title>Complete genome sequence of Pedobacter heparinus type strain (HIM 762-3).</title>
        <authorList>
            <person name="Han C."/>
            <person name="Spring S."/>
            <person name="Lapidus A."/>
            <person name="Del Rio T.G."/>
            <person name="Tice H."/>
            <person name="Copeland A."/>
            <person name="Cheng J.F."/>
            <person name="Lucas S."/>
            <person name="Chen F."/>
            <person name="Nolan M."/>
            <person name="Bruce D."/>
            <person name="Goodwin L."/>
            <person name="Pitluck S."/>
            <person name="Ivanova N."/>
            <person name="Mavromatis K."/>
            <person name="Mikhailova N."/>
            <person name="Pati A."/>
            <person name="Chen A."/>
            <person name="Palaniappan K."/>
            <person name="Land M."/>
            <person name="Hauser L."/>
            <person name="Chang Y.J."/>
            <person name="Jeffries C.C."/>
            <person name="Saunders E."/>
            <person name="Chertkov O."/>
            <person name="Brettin T."/>
            <person name="Goker M."/>
            <person name="Rohde M."/>
            <person name="Bristow J."/>
            <person name="Eisen J.A."/>
            <person name="Markowitz V."/>
            <person name="Hugenholtz P."/>
            <person name="Kyrpides N.C."/>
            <person name="Klenk H.P."/>
            <person name="Detter J.C."/>
        </authorList>
    </citation>
    <scope>NUCLEOTIDE SEQUENCE [LARGE SCALE GENOMIC DNA]</scope>
    <source>
        <strain evidence="4">ATCC 13125 / DSM 2366 / CIP 104194 / JCM 7457 / NBRC 12017 / NCIMB 9290 / NRRL B-14731 / HIM 762-3</strain>
    </source>
</reference>
<proteinExistence type="predicted"/>
<keyword evidence="2" id="KW-0472">Membrane</keyword>
<feature type="transmembrane region" description="Helical" evidence="2">
    <location>
        <begin position="12"/>
        <end position="33"/>
    </location>
</feature>
<dbReference type="Proteomes" id="UP000000852">
    <property type="component" value="Chromosome"/>
</dbReference>
<dbReference type="KEGG" id="phe:Phep_0257"/>
<dbReference type="EMBL" id="CP001681">
    <property type="protein sequence ID" value="ACU02483.1"/>
    <property type="molecule type" value="Genomic_DNA"/>
</dbReference>
<keyword evidence="2" id="KW-0812">Transmembrane</keyword>
<gene>
    <name evidence="3" type="ordered locus">Phep_0257</name>
</gene>
<keyword evidence="2" id="KW-1133">Transmembrane helix</keyword>